<keyword evidence="3" id="KW-0813">Transport</keyword>
<dbReference type="FunFam" id="3.40.190.10:FF:000050">
    <property type="entry name" value="Sulfonate ABC transporter substrate-binding protein"/>
    <property type="match status" value="1"/>
</dbReference>
<dbReference type="InterPro" id="IPR015168">
    <property type="entry name" value="SsuA/THI5"/>
</dbReference>
<evidence type="ECO:0000256" key="3">
    <source>
        <dbReference type="ARBA" id="ARBA00022448"/>
    </source>
</evidence>
<comment type="function">
    <text evidence="5">Part of a binding-protein-dependent transport system for aliphatic sulfonates. Putative binding protein.</text>
</comment>
<comment type="subcellular location">
    <subcellularLocation>
        <location evidence="1">Periplasm</location>
    </subcellularLocation>
</comment>
<protein>
    <recommendedName>
        <fullName evidence="6">Putative aliphatic sulfonates-binding protein</fullName>
    </recommendedName>
</protein>
<dbReference type="AlphaFoldDB" id="A0A511XME5"/>
<proteinExistence type="inferred from homology"/>
<evidence type="ECO:0000256" key="6">
    <source>
        <dbReference type="ARBA" id="ARBA00070228"/>
    </source>
</evidence>
<evidence type="ECO:0000256" key="4">
    <source>
        <dbReference type="ARBA" id="ARBA00022729"/>
    </source>
</evidence>
<evidence type="ECO:0000313" key="9">
    <source>
        <dbReference type="EMBL" id="GEN64120.1"/>
    </source>
</evidence>
<dbReference type="Proteomes" id="UP000321746">
    <property type="component" value="Unassembled WGS sequence"/>
</dbReference>
<dbReference type="Gene3D" id="3.40.190.10">
    <property type="entry name" value="Periplasmic binding protein-like II"/>
    <property type="match status" value="2"/>
</dbReference>
<dbReference type="NCBIfam" id="TIGR01728">
    <property type="entry name" value="SsuA_fam"/>
    <property type="match status" value="1"/>
</dbReference>
<evidence type="ECO:0000256" key="2">
    <source>
        <dbReference type="ARBA" id="ARBA00010742"/>
    </source>
</evidence>
<name>A0A511XME5_9PROT</name>
<dbReference type="GO" id="GO:0016020">
    <property type="term" value="C:membrane"/>
    <property type="evidence" value="ECO:0007669"/>
    <property type="project" value="InterPro"/>
</dbReference>
<gene>
    <name evidence="9" type="primary">ssuA2_2</name>
    <name evidence="9" type="ORF">AOE01nite_23440</name>
</gene>
<dbReference type="PANTHER" id="PTHR30024:SF42">
    <property type="entry name" value="ALIPHATIC SULFONATES-BINDING PROTEIN-RELATED"/>
    <property type="match status" value="1"/>
</dbReference>
<feature type="signal peptide" evidence="7">
    <location>
        <begin position="1"/>
        <end position="27"/>
    </location>
</feature>
<evidence type="ECO:0000313" key="10">
    <source>
        <dbReference type="Proteomes" id="UP000321746"/>
    </source>
</evidence>
<feature type="chain" id="PRO_5022155082" description="Putative aliphatic sulfonates-binding protein" evidence="7">
    <location>
        <begin position="28"/>
        <end position="302"/>
    </location>
</feature>
<evidence type="ECO:0000256" key="5">
    <source>
        <dbReference type="ARBA" id="ARBA00055538"/>
    </source>
</evidence>
<evidence type="ECO:0000256" key="1">
    <source>
        <dbReference type="ARBA" id="ARBA00004418"/>
    </source>
</evidence>
<dbReference type="RefSeq" id="WP_146890006.1">
    <property type="nucleotide sequence ID" value="NZ_BJYG01000034.1"/>
</dbReference>
<comment type="caution">
    <text evidence="9">The sequence shown here is derived from an EMBL/GenBank/DDBJ whole genome shotgun (WGS) entry which is preliminary data.</text>
</comment>
<dbReference type="GO" id="GO:0042626">
    <property type="term" value="F:ATPase-coupled transmembrane transporter activity"/>
    <property type="evidence" value="ECO:0007669"/>
    <property type="project" value="InterPro"/>
</dbReference>
<keyword evidence="4 7" id="KW-0732">Signal</keyword>
<comment type="similarity">
    <text evidence="2">Belongs to the bacterial solute-binding protein SsuA/TauA family.</text>
</comment>
<dbReference type="SUPFAM" id="SSF53850">
    <property type="entry name" value="Periplasmic binding protein-like II"/>
    <property type="match status" value="1"/>
</dbReference>
<keyword evidence="10" id="KW-1185">Reference proteome</keyword>
<reference evidence="9 10" key="1">
    <citation type="submission" date="2019-07" db="EMBL/GenBank/DDBJ databases">
        <title>Whole genome shotgun sequence of Acetobacter oeni NBRC 105207.</title>
        <authorList>
            <person name="Hosoyama A."/>
            <person name="Uohara A."/>
            <person name="Ohji S."/>
            <person name="Ichikawa N."/>
        </authorList>
    </citation>
    <scope>NUCLEOTIDE SEQUENCE [LARGE SCALE GENOMIC DNA]</scope>
    <source>
        <strain evidence="9 10">NBRC 105207</strain>
    </source>
</reference>
<evidence type="ECO:0000256" key="7">
    <source>
        <dbReference type="SAM" id="SignalP"/>
    </source>
</evidence>
<dbReference type="OrthoDB" id="7374754at2"/>
<dbReference type="Pfam" id="PF09084">
    <property type="entry name" value="NMT1"/>
    <property type="match status" value="1"/>
</dbReference>
<evidence type="ECO:0000259" key="8">
    <source>
        <dbReference type="Pfam" id="PF09084"/>
    </source>
</evidence>
<feature type="domain" description="SsuA/THI5-like" evidence="8">
    <location>
        <begin position="74"/>
        <end position="245"/>
    </location>
</feature>
<dbReference type="InterPro" id="IPR010067">
    <property type="entry name" value="ABC_SsuA_sub-bd"/>
</dbReference>
<dbReference type="PANTHER" id="PTHR30024">
    <property type="entry name" value="ALIPHATIC SULFONATES-BINDING PROTEIN-RELATED"/>
    <property type="match status" value="1"/>
</dbReference>
<dbReference type="EMBL" id="BJYG01000034">
    <property type="protein sequence ID" value="GEN64120.1"/>
    <property type="molecule type" value="Genomic_DNA"/>
</dbReference>
<accession>A0A511XME5</accession>
<sequence length="302" mass="32307">MISTRRSVLLSGASAALLPLLTGKARAGTDVVSIGYQKYGTLVLLKEKKFLEQTLAPQGVTVRWAQFPAGPPMLQAMMAGALDFGQTGDLPPVFAEASKPGELICTGHEPASGSSEAIIVPAESSILTVNDLAGKRVAVTRWSDAHWLLLAALRKHGMSFHDIRAVYLLPTAARPAFENATVDAWAIWDPYFSAAGDRARSIVTGNDVGTGMEFYMARRQFAEGSPALMEAIRTAVTQCDAWAQANRPEVVGLLSASTGLPPDTVARSIAKISFGLQPMTPDIVSRQRETADIFRKEGLLPS</sequence>
<organism evidence="9 10">
    <name type="scientific">Acetobacter oeni</name>
    <dbReference type="NCBI Taxonomy" id="304077"/>
    <lineage>
        <taxon>Bacteria</taxon>
        <taxon>Pseudomonadati</taxon>
        <taxon>Pseudomonadota</taxon>
        <taxon>Alphaproteobacteria</taxon>
        <taxon>Acetobacterales</taxon>
        <taxon>Acetobacteraceae</taxon>
        <taxon>Acetobacter</taxon>
    </lineage>
</organism>
<dbReference type="GO" id="GO:0042597">
    <property type="term" value="C:periplasmic space"/>
    <property type="evidence" value="ECO:0007669"/>
    <property type="project" value="UniProtKB-SubCell"/>
</dbReference>